<evidence type="ECO:0000313" key="3">
    <source>
        <dbReference type="Proteomes" id="UP000055048"/>
    </source>
</evidence>
<keyword evidence="3" id="KW-1185">Reference proteome</keyword>
<dbReference type="AlphaFoldDB" id="A0A0V0SPA3"/>
<proteinExistence type="predicted"/>
<accession>A0A0V0SPA3</accession>
<sequence length="32" mass="3647">MSVATTVFSIGYSFYFILVFSHNVIQTLLYGQ</sequence>
<keyword evidence="1" id="KW-0812">Transmembrane</keyword>
<evidence type="ECO:0000256" key="1">
    <source>
        <dbReference type="SAM" id="Phobius"/>
    </source>
</evidence>
<feature type="transmembrane region" description="Helical" evidence="1">
    <location>
        <begin position="12"/>
        <end position="31"/>
    </location>
</feature>
<organism evidence="2 3">
    <name type="scientific">Trichinella murrelli</name>
    <dbReference type="NCBI Taxonomy" id="144512"/>
    <lineage>
        <taxon>Eukaryota</taxon>
        <taxon>Metazoa</taxon>
        <taxon>Ecdysozoa</taxon>
        <taxon>Nematoda</taxon>
        <taxon>Enoplea</taxon>
        <taxon>Dorylaimia</taxon>
        <taxon>Trichinellida</taxon>
        <taxon>Trichinellidae</taxon>
        <taxon>Trichinella</taxon>
    </lineage>
</organism>
<dbReference type="Proteomes" id="UP000055048">
    <property type="component" value="Unassembled WGS sequence"/>
</dbReference>
<keyword evidence="1" id="KW-1133">Transmembrane helix</keyword>
<comment type="caution">
    <text evidence="2">The sequence shown here is derived from an EMBL/GenBank/DDBJ whole genome shotgun (WGS) entry which is preliminary data.</text>
</comment>
<reference evidence="2 3" key="1">
    <citation type="submission" date="2015-01" db="EMBL/GenBank/DDBJ databases">
        <title>Evolution of Trichinella species and genotypes.</title>
        <authorList>
            <person name="Korhonen P.K."/>
            <person name="Edoardo P."/>
            <person name="Giuseppe L.R."/>
            <person name="Gasser R.B."/>
        </authorList>
    </citation>
    <scope>NUCLEOTIDE SEQUENCE [LARGE SCALE GENOMIC DNA]</scope>
    <source>
        <strain evidence="2">ISS417</strain>
    </source>
</reference>
<name>A0A0V0SPA3_9BILA</name>
<evidence type="ECO:0000313" key="2">
    <source>
        <dbReference type="EMBL" id="KRX28570.1"/>
    </source>
</evidence>
<dbReference type="EMBL" id="JYDJ01004383">
    <property type="protein sequence ID" value="KRX28570.1"/>
    <property type="molecule type" value="Genomic_DNA"/>
</dbReference>
<keyword evidence="1" id="KW-0472">Membrane</keyword>
<gene>
    <name evidence="2" type="ORF">T05_2480</name>
</gene>
<protein>
    <submittedName>
        <fullName evidence="2">Uncharacterized protein</fullName>
    </submittedName>
</protein>